<proteinExistence type="predicted"/>
<name>A0ABU1UPF0_9ACTN</name>
<protein>
    <recommendedName>
        <fullName evidence="3">Alkaline phosphatase family protein</fullName>
    </recommendedName>
</protein>
<dbReference type="PANTHER" id="PTHR10151">
    <property type="entry name" value="ECTONUCLEOTIDE PYROPHOSPHATASE/PHOSPHODIESTERASE"/>
    <property type="match status" value="1"/>
</dbReference>
<evidence type="ECO:0008006" key="3">
    <source>
        <dbReference type="Google" id="ProtNLM"/>
    </source>
</evidence>
<gene>
    <name evidence="1" type="ORF">J2X11_001901</name>
</gene>
<reference evidence="1 2" key="1">
    <citation type="submission" date="2023-07" db="EMBL/GenBank/DDBJ databases">
        <title>Sorghum-associated microbial communities from plants grown in Nebraska, USA.</title>
        <authorList>
            <person name="Schachtman D."/>
        </authorList>
    </citation>
    <scope>NUCLEOTIDE SEQUENCE [LARGE SCALE GENOMIC DNA]</scope>
    <source>
        <strain evidence="1 2">BE248</strain>
    </source>
</reference>
<accession>A0ABU1UPF0</accession>
<organism evidence="1 2">
    <name type="scientific">Aeromicrobium panaciterrae</name>
    <dbReference type="NCBI Taxonomy" id="363861"/>
    <lineage>
        <taxon>Bacteria</taxon>
        <taxon>Bacillati</taxon>
        <taxon>Actinomycetota</taxon>
        <taxon>Actinomycetes</taxon>
        <taxon>Propionibacteriales</taxon>
        <taxon>Nocardioidaceae</taxon>
        <taxon>Aeromicrobium</taxon>
    </lineage>
</organism>
<dbReference type="EMBL" id="JAVDWH010000001">
    <property type="protein sequence ID" value="MDR7087062.1"/>
    <property type="molecule type" value="Genomic_DNA"/>
</dbReference>
<dbReference type="RefSeq" id="WP_309970067.1">
    <property type="nucleotide sequence ID" value="NZ_JAVDWH010000001.1"/>
</dbReference>
<dbReference type="Gene3D" id="3.40.720.10">
    <property type="entry name" value="Alkaline Phosphatase, subunit A"/>
    <property type="match status" value="1"/>
</dbReference>
<dbReference type="SUPFAM" id="SSF53649">
    <property type="entry name" value="Alkaline phosphatase-like"/>
    <property type="match status" value="1"/>
</dbReference>
<sequence length="372" mass="39966">MTQAGLALPGLAGRRTIDQVMPSVAAALGSRGFANTLELPEAPRYVVLLVDGLGQTLLEAHAAEAPFLASLGGVSDVVCGVPSTTATSLTSLGTGVSAGSHGMVGYTSRDPETGLRLNALRWDLPIDPVVWQPRPTVLELLQADGIEASSVNDAKFVDTGLTLCSQRGVPFHGVNSVWERLDVIVEVIEAAPRSVTYAYESRLDHTGHAYGCGSEKWREMLTTVDQEIADLRAELPNDCVLIVTADHGMIDLPMENRFDVNQHPALLNDVTMLAGEARFRHLYTRNGSADDVAARWAEKLGDRAVVRTQDGIEDWFGPIAPEVRGRIGDVVVASLGDFAVFSTADFVIEMKMTGFHGSITEPELRIPVLVAQ</sequence>
<evidence type="ECO:0000313" key="1">
    <source>
        <dbReference type="EMBL" id="MDR7087062.1"/>
    </source>
</evidence>
<comment type="caution">
    <text evidence="1">The sequence shown here is derived from an EMBL/GenBank/DDBJ whole genome shotgun (WGS) entry which is preliminary data.</text>
</comment>
<dbReference type="Proteomes" id="UP001257739">
    <property type="component" value="Unassembled WGS sequence"/>
</dbReference>
<dbReference type="InterPro" id="IPR002591">
    <property type="entry name" value="Phosphodiest/P_Trfase"/>
</dbReference>
<keyword evidence="2" id="KW-1185">Reference proteome</keyword>
<dbReference type="PANTHER" id="PTHR10151:SF120">
    <property type="entry name" value="BIS(5'-ADENOSYL)-TRIPHOSPHATASE"/>
    <property type="match status" value="1"/>
</dbReference>
<evidence type="ECO:0000313" key="2">
    <source>
        <dbReference type="Proteomes" id="UP001257739"/>
    </source>
</evidence>
<dbReference type="Pfam" id="PF01663">
    <property type="entry name" value="Phosphodiest"/>
    <property type="match status" value="1"/>
</dbReference>
<dbReference type="InterPro" id="IPR017850">
    <property type="entry name" value="Alkaline_phosphatase_core_sf"/>
</dbReference>